<sequence length="130" mass="14603">MLLTLLLFIMLTLLLGPRSLLLKTILIWLIPRCRQLFPHTLYGPTKYEHFMPEPSTSGSKQAMAAFKGRDWTRDKGGDLLMAQRPPTPNSRARSPIAGGLMIESSEPAWPRTTPAIRQPNLEVPASKRLI</sequence>
<comment type="caution">
    <text evidence="2">The sequence shown here is derived from an EMBL/GenBank/DDBJ whole genome shotgun (WGS) entry which is preliminary data.</text>
</comment>
<organism evidence="2 3">
    <name type="scientific">Apodospora peruviana</name>
    <dbReference type="NCBI Taxonomy" id="516989"/>
    <lineage>
        <taxon>Eukaryota</taxon>
        <taxon>Fungi</taxon>
        <taxon>Dikarya</taxon>
        <taxon>Ascomycota</taxon>
        <taxon>Pezizomycotina</taxon>
        <taxon>Sordariomycetes</taxon>
        <taxon>Sordariomycetidae</taxon>
        <taxon>Sordariales</taxon>
        <taxon>Lasiosphaeriaceae</taxon>
        <taxon>Apodospora</taxon>
    </lineage>
</organism>
<reference evidence="2" key="1">
    <citation type="journal article" date="2023" name="Mol. Phylogenet. Evol.">
        <title>Genome-scale phylogeny and comparative genomics of the fungal order Sordariales.</title>
        <authorList>
            <person name="Hensen N."/>
            <person name="Bonometti L."/>
            <person name="Westerberg I."/>
            <person name="Brannstrom I.O."/>
            <person name="Guillou S."/>
            <person name="Cros-Aarteil S."/>
            <person name="Calhoun S."/>
            <person name="Haridas S."/>
            <person name="Kuo A."/>
            <person name="Mondo S."/>
            <person name="Pangilinan J."/>
            <person name="Riley R."/>
            <person name="LaButti K."/>
            <person name="Andreopoulos B."/>
            <person name="Lipzen A."/>
            <person name="Chen C."/>
            <person name="Yan M."/>
            <person name="Daum C."/>
            <person name="Ng V."/>
            <person name="Clum A."/>
            <person name="Steindorff A."/>
            <person name="Ohm R.A."/>
            <person name="Martin F."/>
            <person name="Silar P."/>
            <person name="Natvig D.O."/>
            <person name="Lalanne C."/>
            <person name="Gautier V."/>
            <person name="Ament-Velasquez S.L."/>
            <person name="Kruys A."/>
            <person name="Hutchinson M.I."/>
            <person name="Powell A.J."/>
            <person name="Barry K."/>
            <person name="Miller A.N."/>
            <person name="Grigoriev I.V."/>
            <person name="Debuchy R."/>
            <person name="Gladieux P."/>
            <person name="Hiltunen Thoren M."/>
            <person name="Johannesson H."/>
        </authorList>
    </citation>
    <scope>NUCLEOTIDE SEQUENCE</scope>
    <source>
        <strain evidence="2">CBS 118394</strain>
    </source>
</reference>
<name>A0AAE0I067_9PEZI</name>
<reference evidence="2" key="2">
    <citation type="submission" date="2023-06" db="EMBL/GenBank/DDBJ databases">
        <authorList>
            <consortium name="Lawrence Berkeley National Laboratory"/>
            <person name="Haridas S."/>
            <person name="Hensen N."/>
            <person name="Bonometti L."/>
            <person name="Westerberg I."/>
            <person name="Brannstrom I.O."/>
            <person name="Guillou S."/>
            <person name="Cros-Aarteil S."/>
            <person name="Calhoun S."/>
            <person name="Kuo A."/>
            <person name="Mondo S."/>
            <person name="Pangilinan J."/>
            <person name="Riley R."/>
            <person name="Labutti K."/>
            <person name="Andreopoulos B."/>
            <person name="Lipzen A."/>
            <person name="Chen C."/>
            <person name="Yanf M."/>
            <person name="Daum C."/>
            <person name="Ng V."/>
            <person name="Clum A."/>
            <person name="Steindorff A."/>
            <person name="Ohm R."/>
            <person name="Martin F."/>
            <person name="Silar P."/>
            <person name="Natvig D."/>
            <person name="Lalanne C."/>
            <person name="Gautier V."/>
            <person name="Ament-Velasquez S.L."/>
            <person name="Kruys A."/>
            <person name="Hutchinson M.I."/>
            <person name="Powell A.J."/>
            <person name="Barry K."/>
            <person name="Miller A.N."/>
            <person name="Grigoriev I.V."/>
            <person name="Debuchy R."/>
            <person name="Gladieux P."/>
            <person name="Thoren M.H."/>
            <person name="Johannesson H."/>
        </authorList>
    </citation>
    <scope>NUCLEOTIDE SEQUENCE</scope>
    <source>
        <strain evidence="2">CBS 118394</strain>
    </source>
</reference>
<dbReference type="EMBL" id="JAUEDM010000005">
    <property type="protein sequence ID" value="KAK3315986.1"/>
    <property type="molecule type" value="Genomic_DNA"/>
</dbReference>
<accession>A0AAE0I067</accession>
<evidence type="ECO:0000256" key="1">
    <source>
        <dbReference type="SAM" id="SignalP"/>
    </source>
</evidence>
<evidence type="ECO:0000313" key="3">
    <source>
        <dbReference type="Proteomes" id="UP001283341"/>
    </source>
</evidence>
<feature type="signal peptide" evidence="1">
    <location>
        <begin position="1"/>
        <end position="22"/>
    </location>
</feature>
<dbReference type="Proteomes" id="UP001283341">
    <property type="component" value="Unassembled WGS sequence"/>
</dbReference>
<feature type="chain" id="PRO_5042011808" evidence="1">
    <location>
        <begin position="23"/>
        <end position="130"/>
    </location>
</feature>
<dbReference type="AlphaFoldDB" id="A0AAE0I067"/>
<protein>
    <submittedName>
        <fullName evidence="2">Uncharacterized protein</fullName>
    </submittedName>
</protein>
<evidence type="ECO:0000313" key="2">
    <source>
        <dbReference type="EMBL" id="KAK3315986.1"/>
    </source>
</evidence>
<proteinExistence type="predicted"/>
<keyword evidence="3" id="KW-1185">Reference proteome</keyword>
<keyword evidence="1" id="KW-0732">Signal</keyword>
<gene>
    <name evidence="2" type="ORF">B0H66DRAFT_534249</name>
</gene>